<dbReference type="Proteomes" id="UP000285908">
    <property type="component" value="Unassembled WGS sequence"/>
</dbReference>
<evidence type="ECO:0000313" key="1">
    <source>
        <dbReference type="EMBL" id="RVV99924.1"/>
    </source>
</evidence>
<sequence>MSEDARFEEGGDRPLRLAAFDAEDLGAISALLQDAVLPVSEMAWQKGARRFALLANRFRWELSEAALRREGPERIRSMLVVENVLGVQVQGIDRADPDQILSVLSLSWEETDAPSGHIVLTLAGDGAIRIEVEALECLLRDVTRPYRAPSGARPRHPE</sequence>
<dbReference type="RefSeq" id="WP_127905367.1">
    <property type="nucleotide sequence ID" value="NZ_RQXX01000001.1"/>
</dbReference>
<reference evidence="1 2" key="1">
    <citation type="submission" date="2018-11" db="EMBL/GenBank/DDBJ databases">
        <title>Mesobaculum littorinae gen. nov., sp. nov., isolated from Littorina scabra that represents a novel genus of the order Rhodobacteraceae.</title>
        <authorList>
            <person name="Li F."/>
        </authorList>
    </citation>
    <scope>NUCLEOTIDE SEQUENCE [LARGE SCALE GENOMIC DNA]</scope>
    <source>
        <strain evidence="1 2">M0103</strain>
    </source>
</reference>
<comment type="caution">
    <text evidence="1">The sequence shown here is derived from an EMBL/GenBank/DDBJ whole genome shotgun (WGS) entry which is preliminary data.</text>
</comment>
<accession>A0A438AMN4</accession>
<protein>
    <submittedName>
        <fullName evidence="1">DUF2948 family protein</fullName>
    </submittedName>
</protein>
<proteinExistence type="predicted"/>
<dbReference type="EMBL" id="RQXX01000001">
    <property type="protein sequence ID" value="RVV99924.1"/>
    <property type="molecule type" value="Genomic_DNA"/>
</dbReference>
<name>A0A438AMN4_9RHOB</name>
<organism evidence="1 2">
    <name type="scientific">Mesobaculum littorinae</name>
    <dbReference type="NCBI Taxonomy" id="2486419"/>
    <lineage>
        <taxon>Bacteria</taxon>
        <taxon>Pseudomonadati</taxon>
        <taxon>Pseudomonadota</taxon>
        <taxon>Alphaproteobacteria</taxon>
        <taxon>Rhodobacterales</taxon>
        <taxon>Roseobacteraceae</taxon>
        <taxon>Mesobaculum</taxon>
    </lineage>
</organism>
<dbReference type="Pfam" id="PF11164">
    <property type="entry name" value="DUF2948"/>
    <property type="match status" value="1"/>
</dbReference>
<dbReference type="AlphaFoldDB" id="A0A438AMN4"/>
<dbReference type="InterPro" id="IPR021335">
    <property type="entry name" value="DUF2948"/>
</dbReference>
<gene>
    <name evidence="1" type="ORF">EKE94_04510</name>
</gene>
<keyword evidence="2" id="KW-1185">Reference proteome</keyword>
<dbReference type="OrthoDB" id="9806367at2"/>
<evidence type="ECO:0000313" key="2">
    <source>
        <dbReference type="Proteomes" id="UP000285908"/>
    </source>
</evidence>